<dbReference type="Proteomes" id="UP000321827">
    <property type="component" value="Unassembled WGS sequence"/>
</dbReference>
<dbReference type="AlphaFoldDB" id="A0A511RIP0"/>
<dbReference type="Pfam" id="PF11950">
    <property type="entry name" value="DUF3467"/>
    <property type="match status" value="1"/>
</dbReference>
<name>A0A511RIP0_9DEIN</name>
<evidence type="ECO:0000313" key="2">
    <source>
        <dbReference type="Proteomes" id="UP000321827"/>
    </source>
</evidence>
<evidence type="ECO:0000313" key="1">
    <source>
        <dbReference type="EMBL" id="GEM88967.1"/>
    </source>
</evidence>
<dbReference type="EMBL" id="BJXN01000002">
    <property type="protein sequence ID" value="GEM88967.1"/>
    <property type="molecule type" value="Genomic_DNA"/>
</dbReference>
<proteinExistence type="predicted"/>
<dbReference type="OrthoDB" id="9813817at2"/>
<protein>
    <recommendedName>
        <fullName evidence="3">DUF3467 domain-containing protein</fullName>
    </recommendedName>
</protein>
<accession>A0A511RIP0</accession>
<dbReference type="InterPro" id="IPR021857">
    <property type="entry name" value="DUF3467"/>
</dbReference>
<organism evidence="1 2">
    <name type="scientific">Oceanithermus desulfurans NBRC 100063</name>
    <dbReference type="NCBI Taxonomy" id="1227550"/>
    <lineage>
        <taxon>Bacteria</taxon>
        <taxon>Thermotogati</taxon>
        <taxon>Deinococcota</taxon>
        <taxon>Deinococci</taxon>
        <taxon>Thermales</taxon>
        <taxon>Thermaceae</taxon>
        <taxon>Oceanithermus</taxon>
    </lineage>
</organism>
<sequence>MSQELRLDIDKETAKGQYSNLAVFSHTPTEFFLDFALVQPQGVAQVVARIVTSPQHAKALMRSLAENIRKYEAQYGPIPDLPGGLPKPEGPQA</sequence>
<evidence type="ECO:0008006" key="3">
    <source>
        <dbReference type="Google" id="ProtNLM"/>
    </source>
</evidence>
<gene>
    <name evidence="1" type="ORF">ODE01S_04010</name>
</gene>
<dbReference type="RefSeq" id="WP_147145292.1">
    <property type="nucleotide sequence ID" value="NZ_BJXN01000002.1"/>
</dbReference>
<reference evidence="1 2" key="1">
    <citation type="submission" date="2019-07" db="EMBL/GenBank/DDBJ databases">
        <title>Whole genome shotgun sequence of Oceanithermus desulfurans NBRC 100063.</title>
        <authorList>
            <person name="Hosoyama A."/>
            <person name="Uohara A."/>
            <person name="Ohji S."/>
            <person name="Ichikawa N."/>
        </authorList>
    </citation>
    <scope>NUCLEOTIDE SEQUENCE [LARGE SCALE GENOMIC DNA]</scope>
    <source>
        <strain evidence="1 2">NBRC 100063</strain>
    </source>
</reference>
<comment type="caution">
    <text evidence="1">The sequence shown here is derived from an EMBL/GenBank/DDBJ whole genome shotgun (WGS) entry which is preliminary data.</text>
</comment>